<dbReference type="PROSITE" id="PS50994">
    <property type="entry name" value="INTEGRASE"/>
    <property type="match status" value="1"/>
</dbReference>
<organism evidence="2 3">
    <name type="scientific">Panicum miliaceum</name>
    <name type="common">Proso millet</name>
    <name type="synonym">Broomcorn millet</name>
    <dbReference type="NCBI Taxonomy" id="4540"/>
    <lineage>
        <taxon>Eukaryota</taxon>
        <taxon>Viridiplantae</taxon>
        <taxon>Streptophyta</taxon>
        <taxon>Embryophyta</taxon>
        <taxon>Tracheophyta</taxon>
        <taxon>Spermatophyta</taxon>
        <taxon>Magnoliopsida</taxon>
        <taxon>Liliopsida</taxon>
        <taxon>Poales</taxon>
        <taxon>Poaceae</taxon>
        <taxon>PACMAD clade</taxon>
        <taxon>Panicoideae</taxon>
        <taxon>Panicodae</taxon>
        <taxon>Paniceae</taxon>
        <taxon>Panicinae</taxon>
        <taxon>Panicum</taxon>
        <taxon>Panicum sect. Panicum</taxon>
    </lineage>
</organism>
<dbReference type="PANTHER" id="PTHR48475:SF2">
    <property type="entry name" value="RIBONUCLEASE H"/>
    <property type="match status" value="1"/>
</dbReference>
<sequence>MYHFGYPNTIITDLGTNFTANQFWELCENNTIEVKYVSVAHPRANGQVERANGLILDDLKKRLYEENNKKGGKWIYELPHIVWELRTQPSKVTGHAPFFLIYGSEAILPADIMWLSPRIEIYDEGEADEARQLELDTLDEARCSALVQSARYLQGIRRYHDRNVRERSFNIGDLALRRIQDETGLHKLNSRWEVPSSCQQ</sequence>
<dbReference type="PANTHER" id="PTHR48475">
    <property type="entry name" value="RIBONUCLEASE H"/>
    <property type="match status" value="1"/>
</dbReference>
<dbReference type="InterPro" id="IPR012337">
    <property type="entry name" value="RNaseH-like_sf"/>
</dbReference>
<evidence type="ECO:0000313" key="3">
    <source>
        <dbReference type="Proteomes" id="UP000275267"/>
    </source>
</evidence>
<dbReference type="GO" id="GO:0015074">
    <property type="term" value="P:DNA integration"/>
    <property type="evidence" value="ECO:0007669"/>
    <property type="project" value="InterPro"/>
</dbReference>
<dbReference type="InterPro" id="IPR036397">
    <property type="entry name" value="RNaseH_sf"/>
</dbReference>
<accession>A0A3L6RJQ4</accession>
<name>A0A3L6RJQ4_PANMI</name>
<protein>
    <recommendedName>
        <fullName evidence="1">Integrase catalytic domain-containing protein</fullName>
    </recommendedName>
</protein>
<reference evidence="3" key="1">
    <citation type="journal article" date="2019" name="Nat. Commun.">
        <title>The genome of broomcorn millet.</title>
        <authorList>
            <person name="Zou C."/>
            <person name="Miki D."/>
            <person name="Li D."/>
            <person name="Tang Q."/>
            <person name="Xiao L."/>
            <person name="Rajput S."/>
            <person name="Deng P."/>
            <person name="Jia W."/>
            <person name="Huang R."/>
            <person name="Zhang M."/>
            <person name="Sun Y."/>
            <person name="Hu J."/>
            <person name="Fu X."/>
            <person name="Schnable P.S."/>
            <person name="Li F."/>
            <person name="Zhang H."/>
            <person name="Feng B."/>
            <person name="Zhu X."/>
            <person name="Liu R."/>
            <person name="Schnable J.C."/>
            <person name="Zhu J.-K."/>
            <person name="Zhang H."/>
        </authorList>
    </citation>
    <scope>NUCLEOTIDE SEQUENCE [LARGE SCALE GENOMIC DNA]</scope>
</reference>
<proteinExistence type="predicted"/>
<dbReference type="AlphaFoldDB" id="A0A3L6RJQ4"/>
<keyword evidence="3" id="KW-1185">Reference proteome</keyword>
<dbReference type="GO" id="GO:0003676">
    <property type="term" value="F:nucleic acid binding"/>
    <property type="evidence" value="ECO:0007669"/>
    <property type="project" value="InterPro"/>
</dbReference>
<evidence type="ECO:0000259" key="1">
    <source>
        <dbReference type="PROSITE" id="PS50994"/>
    </source>
</evidence>
<evidence type="ECO:0000313" key="2">
    <source>
        <dbReference type="EMBL" id="RLN04764.1"/>
    </source>
</evidence>
<dbReference type="SUPFAM" id="SSF53098">
    <property type="entry name" value="Ribonuclease H-like"/>
    <property type="match status" value="1"/>
</dbReference>
<dbReference type="InterPro" id="IPR001584">
    <property type="entry name" value="Integrase_cat-core"/>
</dbReference>
<dbReference type="EMBL" id="PQIB02000008">
    <property type="protein sequence ID" value="RLN04764.1"/>
    <property type="molecule type" value="Genomic_DNA"/>
</dbReference>
<feature type="domain" description="Integrase catalytic" evidence="1">
    <location>
        <begin position="1"/>
        <end position="105"/>
    </location>
</feature>
<dbReference type="STRING" id="4540.A0A3L6RJQ4"/>
<dbReference type="Gene3D" id="3.30.420.10">
    <property type="entry name" value="Ribonuclease H-like superfamily/Ribonuclease H"/>
    <property type="match status" value="1"/>
</dbReference>
<gene>
    <name evidence="2" type="ORF">C2845_PM13G06680</name>
</gene>
<dbReference type="OrthoDB" id="639461at2759"/>
<dbReference type="Proteomes" id="UP000275267">
    <property type="component" value="Unassembled WGS sequence"/>
</dbReference>
<comment type="caution">
    <text evidence="2">The sequence shown here is derived from an EMBL/GenBank/DDBJ whole genome shotgun (WGS) entry which is preliminary data.</text>
</comment>